<feature type="chain" id="PRO_5046070271" description="Type IV secretion system protein" evidence="2">
    <location>
        <begin position="21"/>
        <end position="773"/>
    </location>
</feature>
<accession>A0ABS1H071</accession>
<comment type="caution">
    <text evidence="3">The sequence shown here is derived from an EMBL/GenBank/DDBJ whole genome shotgun (WGS) entry which is preliminary data.</text>
</comment>
<keyword evidence="2" id="KW-0732">Signal</keyword>
<feature type="signal peptide" evidence="2">
    <location>
        <begin position="1"/>
        <end position="20"/>
    </location>
</feature>
<keyword evidence="1" id="KW-0472">Membrane</keyword>
<feature type="transmembrane region" description="Helical" evidence="1">
    <location>
        <begin position="133"/>
        <end position="153"/>
    </location>
</feature>
<evidence type="ECO:0000313" key="4">
    <source>
        <dbReference type="Proteomes" id="UP000620382"/>
    </source>
</evidence>
<keyword evidence="1" id="KW-0812">Transmembrane</keyword>
<evidence type="ECO:0008006" key="5">
    <source>
        <dbReference type="Google" id="ProtNLM"/>
    </source>
</evidence>
<reference evidence="3 4" key="1">
    <citation type="submission" date="2021-01" db="EMBL/GenBank/DDBJ databases">
        <title>Antibiotic resistance and phylogeny of Pseudomonas spp. isolated over three decades from chicken meat in the Norwegian food chain.</title>
        <authorList>
            <person name="Moen B."/>
        </authorList>
    </citation>
    <scope>NUCLEOTIDE SEQUENCE [LARGE SCALE GENOMIC DNA]</scope>
    <source>
        <strain evidence="3 4">MF6766</strain>
    </source>
</reference>
<feature type="transmembrane region" description="Helical" evidence="1">
    <location>
        <begin position="102"/>
        <end position="121"/>
    </location>
</feature>
<dbReference type="Proteomes" id="UP000620382">
    <property type="component" value="Unassembled WGS sequence"/>
</dbReference>
<dbReference type="EMBL" id="JAENSR010000009">
    <property type="protein sequence ID" value="MBK3462636.1"/>
    <property type="molecule type" value="Genomic_DNA"/>
</dbReference>
<gene>
    <name evidence="3" type="ORF">JJD71_26575</name>
</gene>
<dbReference type="RefSeq" id="WP_200657672.1">
    <property type="nucleotide sequence ID" value="NZ_JAENSR010000009.1"/>
</dbReference>
<keyword evidence="4" id="KW-1185">Reference proteome</keyword>
<feature type="transmembrane region" description="Helical" evidence="1">
    <location>
        <begin position="614"/>
        <end position="634"/>
    </location>
</feature>
<proteinExistence type="predicted"/>
<protein>
    <recommendedName>
        <fullName evidence="5">Type IV secretion system protein</fullName>
    </recommendedName>
</protein>
<feature type="transmembrane region" description="Helical" evidence="1">
    <location>
        <begin position="589"/>
        <end position="608"/>
    </location>
</feature>
<evidence type="ECO:0000313" key="3">
    <source>
        <dbReference type="EMBL" id="MBK3462636.1"/>
    </source>
</evidence>
<sequence length="773" mass="85379">MKRFIQLLFISFFLSYGSHALGASACDAGKGVNNSEAIADCIQQEADSKGWMQIARSLVTKQQIVVAVHVLKSVTGLDFIDKAEQLEEKDDAGSRQLKGIEYVMNVLAIVFFMFVYFRLILKTLMNSATKGFAMSWSVFPFSAVTFIIAIAVATGNFTVFIKIAFVFVILMAYAIFFGASIFSFLAGDTSGVTTRLNSQAHDFSQEIVYNAIEWHIQDLSARRGMLVESGNIDNSYFGLTLKDRKFTDCLMADLKPSSAKSANKMYFPADIEKTQYCGMKELGYNTYTIGHIKDLKDTDESVPIFAKFIRNQPQYREAADDILATICGSVHKKTDGLVNDYNSLCLDLKPNGFILIGDNNKVDTLQYATVTDYDVMKAKIDKLVDEYALFVYTEMLKNANKIDKNFSKEISLDNLLGNFQIGADYKVAYEAAGMRTIDVKMVTQVAIKKSKLQQGLGIEENLDIFGGNGTNVTFGINAYFASLKPQVNMNAEIVKLLDGLLGNSLSDLGLQYADCFKEKGHCNSGTVNFVTPLIETAQNVIPWVAKAYVAALLAKTYNKKKADSLDKNDPDRNVYLANERFYDGLGSSFIGIIVVIGVAFLFLLKVLILDYAGLLLRGFMMPIIVPYAFGYALIMSTYSKMFQDDSESLTDMLKKYGVYDVCLRLPLVVIGLLIGMCVMLVMMFIASICLATIYGGFAADNSGAGTLTLALKAIYFVTMTLLSFIASFVIGMATAFKCTQVAIDELCGNAVKFDDAVRETVGKFKEQVSKITR</sequence>
<feature type="transmembrane region" description="Helical" evidence="1">
    <location>
        <begin position="714"/>
        <end position="736"/>
    </location>
</feature>
<organism evidence="3 4">
    <name type="scientific">Pseudomonas haemolytica</name>
    <dbReference type="NCBI Taxonomy" id="2600065"/>
    <lineage>
        <taxon>Bacteria</taxon>
        <taxon>Pseudomonadati</taxon>
        <taxon>Pseudomonadota</taxon>
        <taxon>Gammaproteobacteria</taxon>
        <taxon>Pseudomonadales</taxon>
        <taxon>Pseudomonadaceae</taxon>
        <taxon>Pseudomonas</taxon>
    </lineage>
</organism>
<feature type="transmembrane region" description="Helical" evidence="1">
    <location>
        <begin position="661"/>
        <end position="694"/>
    </location>
</feature>
<dbReference type="PROSITE" id="PS51257">
    <property type="entry name" value="PROKAR_LIPOPROTEIN"/>
    <property type="match status" value="1"/>
</dbReference>
<evidence type="ECO:0000256" key="1">
    <source>
        <dbReference type="SAM" id="Phobius"/>
    </source>
</evidence>
<evidence type="ECO:0000256" key="2">
    <source>
        <dbReference type="SAM" id="SignalP"/>
    </source>
</evidence>
<keyword evidence="1" id="KW-1133">Transmembrane helix</keyword>
<name>A0ABS1H071_9PSED</name>
<feature type="transmembrane region" description="Helical" evidence="1">
    <location>
        <begin position="159"/>
        <end position="186"/>
    </location>
</feature>